<dbReference type="InterPro" id="IPR012796">
    <property type="entry name" value="Lysidine-tRNA-synth_C"/>
</dbReference>
<feature type="binding site" evidence="8">
    <location>
        <begin position="30"/>
        <end position="35"/>
    </location>
    <ligand>
        <name>ATP</name>
        <dbReference type="ChEBI" id="CHEBI:30616"/>
    </ligand>
</feature>
<feature type="domain" description="Lysidine-tRNA(Ile) synthetase C-terminal" evidence="9">
    <location>
        <begin position="391"/>
        <end position="463"/>
    </location>
</feature>
<keyword evidence="6 8" id="KW-0067">ATP-binding</keyword>
<reference evidence="10 11" key="1">
    <citation type="submission" date="2024-03" db="EMBL/GenBank/DDBJ databases">
        <title>Human intestinal bacterial collection.</title>
        <authorList>
            <person name="Pauvert C."/>
            <person name="Hitch T.C.A."/>
            <person name="Clavel T."/>
        </authorList>
    </citation>
    <scope>NUCLEOTIDE SEQUENCE [LARGE SCALE GENOMIC DNA]</scope>
    <source>
        <strain evidence="10 11">CLA-AA-H95</strain>
    </source>
</reference>
<dbReference type="SMART" id="SM00977">
    <property type="entry name" value="TilS_C"/>
    <property type="match status" value="1"/>
</dbReference>
<dbReference type="RefSeq" id="WP_349077530.1">
    <property type="nucleotide sequence ID" value="NZ_JBBMEI010000004.1"/>
</dbReference>
<dbReference type="InterPro" id="IPR012795">
    <property type="entry name" value="tRNA_Ile_lys_synt_N"/>
</dbReference>
<dbReference type="InterPro" id="IPR014729">
    <property type="entry name" value="Rossmann-like_a/b/a_fold"/>
</dbReference>
<keyword evidence="3 8" id="KW-0436">Ligase</keyword>
<dbReference type="Pfam" id="PF11734">
    <property type="entry name" value="TilS_C"/>
    <property type="match status" value="1"/>
</dbReference>
<comment type="domain">
    <text evidence="8">The N-terminal region contains the highly conserved SGGXDS motif, predicted to be a P-loop motif involved in ATP binding.</text>
</comment>
<protein>
    <recommendedName>
        <fullName evidence="8">tRNA(Ile)-lysidine synthase</fullName>
        <ecNumber evidence="8">6.3.4.19</ecNumber>
    </recommendedName>
    <alternativeName>
        <fullName evidence="8">tRNA(Ile)-2-lysyl-cytidine synthase</fullName>
    </alternativeName>
    <alternativeName>
        <fullName evidence="8">tRNA(Ile)-lysidine synthetase</fullName>
    </alternativeName>
</protein>
<evidence type="ECO:0000256" key="6">
    <source>
        <dbReference type="ARBA" id="ARBA00022840"/>
    </source>
</evidence>
<evidence type="ECO:0000256" key="3">
    <source>
        <dbReference type="ARBA" id="ARBA00022598"/>
    </source>
</evidence>
<evidence type="ECO:0000256" key="8">
    <source>
        <dbReference type="HAMAP-Rule" id="MF_01161"/>
    </source>
</evidence>
<keyword evidence="2 8" id="KW-0963">Cytoplasm</keyword>
<comment type="function">
    <text evidence="8">Ligates lysine onto the cytidine present at position 34 of the AUA codon-specific tRNA(Ile) that contains the anticodon CAU, in an ATP-dependent manner. Cytidine is converted to lysidine, thus changing the amino acid specificity of the tRNA from methionine to isoleucine.</text>
</comment>
<dbReference type="SUPFAM" id="SSF52402">
    <property type="entry name" value="Adenine nucleotide alpha hydrolases-like"/>
    <property type="match status" value="1"/>
</dbReference>
<sequence length="471" mass="54257">MREKTFDKVKDFVKENEMLARNCAVIAGVSGGNDSMTMLHLLRRLREIWHFHLRVVHVNHGLRGAEADRDQRMVETVCTKWNIPCSVYRYDVPELSVKWKLGTEETGRIVRRQAFDAETHKCRKQYAVVRTALAHNKNDLAETMLHHLARGTGLRGLCSLKPVNGEVIRPLLCLERREIDDYIRECGIPSVLDSTNLEDEYTRNRIRRHLLPVMEREINAKTVEHMAETSRLLSEAEEFLTDEAAQLAADYREPDGSYCLGEGFFQKKQILKSYGVRTILEKLSGRSRDLTQTHIRQVLELYSCRVSKRISLPYGLEAVRTYDGVILRKKIQQKPGTEGRKEQEIPLPATSEEVETPFGRFTIKVFSYSGEKILEKKYTKWFDCDKIKCGLSVRTRKTGDYLIVGRDGGRKKLTRCMIDDKFPKETRDQVPLIADGGEILWIIGGRISERYKITSCTRNVLEITYQGGTRL</sequence>
<organism evidence="10 11">
    <name type="scientific">Blautia intestinihominis</name>
    <dbReference type="NCBI Taxonomy" id="3133152"/>
    <lineage>
        <taxon>Bacteria</taxon>
        <taxon>Bacillati</taxon>
        <taxon>Bacillota</taxon>
        <taxon>Clostridia</taxon>
        <taxon>Lachnospirales</taxon>
        <taxon>Lachnospiraceae</taxon>
        <taxon>Blautia</taxon>
    </lineage>
</organism>
<proteinExistence type="inferred from homology"/>
<comment type="similarity">
    <text evidence="8">Belongs to the tRNA(Ile)-lysidine synthase family.</text>
</comment>
<name>A0ABV1AH96_9FIRM</name>
<keyword evidence="11" id="KW-1185">Reference proteome</keyword>
<keyword evidence="5 8" id="KW-0547">Nucleotide-binding</keyword>
<evidence type="ECO:0000313" key="11">
    <source>
        <dbReference type="Proteomes" id="UP001446032"/>
    </source>
</evidence>
<dbReference type="EMBL" id="JBBMEI010000004">
    <property type="protein sequence ID" value="MEQ2357182.1"/>
    <property type="molecule type" value="Genomic_DNA"/>
</dbReference>
<evidence type="ECO:0000256" key="1">
    <source>
        <dbReference type="ARBA" id="ARBA00004496"/>
    </source>
</evidence>
<dbReference type="PANTHER" id="PTHR43033:SF1">
    <property type="entry name" value="TRNA(ILE)-LYSIDINE SYNTHASE-RELATED"/>
    <property type="match status" value="1"/>
</dbReference>
<evidence type="ECO:0000256" key="5">
    <source>
        <dbReference type="ARBA" id="ARBA00022741"/>
    </source>
</evidence>
<dbReference type="HAMAP" id="MF_01161">
    <property type="entry name" value="tRNA_Ile_lys_synt"/>
    <property type="match status" value="1"/>
</dbReference>
<comment type="catalytic activity">
    <reaction evidence="7 8">
        <text>cytidine(34) in tRNA(Ile2) + L-lysine + ATP = lysidine(34) in tRNA(Ile2) + AMP + diphosphate + H(+)</text>
        <dbReference type="Rhea" id="RHEA:43744"/>
        <dbReference type="Rhea" id="RHEA-COMP:10625"/>
        <dbReference type="Rhea" id="RHEA-COMP:10670"/>
        <dbReference type="ChEBI" id="CHEBI:15378"/>
        <dbReference type="ChEBI" id="CHEBI:30616"/>
        <dbReference type="ChEBI" id="CHEBI:32551"/>
        <dbReference type="ChEBI" id="CHEBI:33019"/>
        <dbReference type="ChEBI" id="CHEBI:82748"/>
        <dbReference type="ChEBI" id="CHEBI:83665"/>
        <dbReference type="ChEBI" id="CHEBI:456215"/>
        <dbReference type="EC" id="6.3.4.19"/>
    </reaction>
</comment>
<dbReference type="Gene3D" id="3.30.465.60">
    <property type="match status" value="1"/>
</dbReference>
<dbReference type="InterPro" id="IPR012094">
    <property type="entry name" value="tRNA_Ile_lys_synt"/>
</dbReference>
<dbReference type="GO" id="GO:0032267">
    <property type="term" value="F:tRNA(Ile)-lysidine synthase activity"/>
    <property type="evidence" value="ECO:0007669"/>
    <property type="project" value="UniProtKB-EC"/>
</dbReference>
<dbReference type="Gene3D" id="3.40.50.620">
    <property type="entry name" value="HUPs"/>
    <property type="match status" value="1"/>
</dbReference>
<dbReference type="SUPFAM" id="SSF82829">
    <property type="entry name" value="MesJ substrate recognition domain-like"/>
    <property type="match status" value="1"/>
</dbReference>
<dbReference type="EC" id="6.3.4.19" evidence="8"/>
<dbReference type="SUPFAM" id="SSF56037">
    <property type="entry name" value="PheT/TilS domain"/>
    <property type="match status" value="1"/>
</dbReference>
<dbReference type="InterPro" id="IPR011063">
    <property type="entry name" value="TilS/TtcA_N"/>
</dbReference>
<dbReference type="NCBIfam" id="TIGR02433">
    <property type="entry name" value="lysidine_TilS_C"/>
    <property type="match status" value="1"/>
</dbReference>
<dbReference type="Pfam" id="PF01171">
    <property type="entry name" value="ATP_bind_3"/>
    <property type="match status" value="1"/>
</dbReference>
<comment type="subcellular location">
    <subcellularLocation>
        <location evidence="1 8">Cytoplasm</location>
    </subcellularLocation>
</comment>
<gene>
    <name evidence="8 10" type="primary">tilS</name>
    <name evidence="10" type="ORF">WMO75_02285</name>
</gene>
<dbReference type="CDD" id="cd01992">
    <property type="entry name" value="TilS_N"/>
    <property type="match status" value="1"/>
</dbReference>
<evidence type="ECO:0000259" key="9">
    <source>
        <dbReference type="SMART" id="SM00977"/>
    </source>
</evidence>
<dbReference type="Proteomes" id="UP001446032">
    <property type="component" value="Unassembled WGS sequence"/>
</dbReference>
<keyword evidence="4 8" id="KW-0819">tRNA processing</keyword>
<evidence type="ECO:0000313" key="10">
    <source>
        <dbReference type="EMBL" id="MEQ2357182.1"/>
    </source>
</evidence>
<evidence type="ECO:0000256" key="4">
    <source>
        <dbReference type="ARBA" id="ARBA00022694"/>
    </source>
</evidence>
<dbReference type="PANTHER" id="PTHR43033">
    <property type="entry name" value="TRNA(ILE)-LYSIDINE SYNTHASE-RELATED"/>
    <property type="match status" value="1"/>
</dbReference>
<dbReference type="NCBIfam" id="TIGR02432">
    <property type="entry name" value="lysidine_TilS_N"/>
    <property type="match status" value="1"/>
</dbReference>
<evidence type="ECO:0000256" key="7">
    <source>
        <dbReference type="ARBA" id="ARBA00048539"/>
    </source>
</evidence>
<evidence type="ECO:0000256" key="2">
    <source>
        <dbReference type="ARBA" id="ARBA00022490"/>
    </source>
</evidence>
<accession>A0ABV1AH96</accession>
<comment type="caution">
    <text evidence="10">The sequence shown here is derived from an EMBL/GenBank/DDBJ whole genome shotgun (WGS) entry which is preliminary data.</text>
</comment>